<accession>A0A428U6V8</accession>
<gene>
    <name evidence="1" type="ORF">CDV31_007461</name>
</gene>
<reference evidence="1 2" key="1">
    <citation type="submission" date="2017-06" db="EMBL/GenBank/DDBJ databases">
        <title>Cmopartive genomic analysis of Ambrosia Fusariam Clade fungi.</title>
        <authorList>
            <person name="Stajich J.E."/>
            <person name="Carrillo J."/>
            <person name="Kijimoto T."/>
            <person name="Eskalen A."/>
            <person name="O'Donnell K."/>
            <person name="Kasson M."/>
        </authorList>
    </citation>
    <scope>NUCLEOTIDE SEQUENCE [LARGE SCALE GENOMIC DNA]</scope>
    <source>
        <strain evidence="1 2">NRRL 20438</strain>
    </source>
</reference>
<evidence type="ECO:0000313" key="1">
    <source>
        <dbReference type="EMBL" id="RSM09944.1"/>
    </source>
</evidence>
<sequence length="107" mass="11527">MSPSTIASWPWASDRPLAWIQEAVGGDFHCCSQVVSASRCNAFNLHHTSLGAQVHCTETARTGANPANMSVRSHPTTIHIPQTIDSPTYSGTCTLPLFPESTRSDNC</sequence>
<dbReference type="AlphaFoldDB" id="A0A428U6V8"/>
<organism evidence="1 2">
    <name type="scientific">Fusarium ambrosium</name>
    <dbReference type="NCBI Taxonomy" id="131363"/>
    <lineage>
        <taxon>Eukaryota</taxon>
        <taxon>Fungi</taxon>
        <taxon>Dikarya</taxon>
        <taxon>Ascomycota</taxon>
        <taxon>Pezizomycotina</taxon>
        <taxon>Sordariomycetes</taxon>
        <taxon>Hypocreomycetidae</taxon>
        <taxon>Hypocreales</taxon>
        <taxon>Nectriaceae</taxon>
        <taxon>Fusarium</taxon>
        <taxon>Fusarium solani species complex</taxon>
    </lineage>
</organism>
<protein>
    <submittedName>
        <fullName evidence="1">Uncharacterized protein</fullName>
    </submittedName>
</protein>
<dbReference type="Proteomes" id="UP000288429">
    <property type="component" value="Unassembled WGS sequence"/>
</dbReference>
<proteinExistence type="predicted"/>
<name>A0A428U6V8_9HYPO</name>
<keyword evidence="2" id="KW-1185">Reference proteome</keyword>
<comment type="caution">
    <text evidence="1">The sequence shown here is derived from an EMBL/GenBank/DDBJ whole genome shotgun (WGS) entry which is preliminary data.</text>
</comment>
<evidence type="ECO:0000313" key="2">
    <source>
        <dbReference type="Proteomes" id="UP000288429"/>
    </source>
</evidence>
<dbReference type="EMBL" id="NIZV01000091">
    <property type="protein sequence ID" value="RSM09944.1"/>
    <property type="molecule type" value="Genomic_DNA"/>
</dbReference>